<keyword evidence="7" id="KW-1003">Cell membrane</keyword>
<name>A0A2L0F442_SORCE</name>
<gene>
    <name evidence="10" type="primary">yedZ</name>
    <name evidence="7" type="synonym">msrQ</name>
    <name evidence="10" type="ORF">SOCE26_078020</name>
</gene>
<keyword evidence="4 7" id="KW-1133">Transmembrane helix</keyword>
<dbReference type="GO" id="GO:0005886">
    <property type="term" value="C:plasma membrane"/>
    <property type="evidence" value="ECO:0007669"/>
    <property type="project" value="UniProtKB-SubCell"/>
</dbReference>
<feature type="compositionally biased region" description="Pro residues" evidence="8">
    <location>
        <begin position="1"/>
        <end position="13"/>
    </location>
</feature>
<evidence type="ECO:0000256" key="4">
    <source>
        <dbReference type="ARBA" id="ARBA00022989"/>
    </source>
</evidence>
<dbReference type="InterPro" id="IPR013130">
    <property type="entry name" value="Fe3_Rdtase_TM_dom"/>
</dbReference>
<evidence type="ECO:0000256" key="2">
    <source>
        <dbReference type="ARBA" id="ARBA00022448"/>
    </source>
</evidence>
<keyword evidence="7" id="KW-0249">Electron transport</keyword>
<dbReference type="Pfam" id="PF01794">
    <property type="entry name" value="Ferric_reduct"/>
    <property type="match status" value="1"/>
</dbReference>
<dbReference type="PANTHER" id="PTHR36964:SF1">
    <property type="entry name" value="PROTEIN-METHIONINE-SULFOXIDE REDUCTASE HEME-BINDING SUBUNIT MSRQ"/>
    <property type="match status" value="1"/>
</dbReference>
<dbReference type="Proteomes" id="UP000238348">
    <property type="component" value="Chromosome"/>
</dbReference>
<feature type="compositionally biased region" description="Low complexity" evidence="8">
    <location>
        <begin position="14"/>
        <end position="29"/>
    </location>
</feature>
<sequence length="247" mass="25811">MGSPAAPTPPAPGAAPARRPPRGAGAPAGRRLPWLEPAVVTGGLIPLAVLAERAATGALGANAIAEALNQLGLLALVLLIASLAATPLKLASGWTFPLRIRKALGLLAFFYACAHFLLYVVLDQGLDVRTLVEDITERPFILAGFVALLLLVPLAATSTARMLKRLGFARWKRLHRLVYVAAVLGVAHFFLRVKQDTTEPLIYAALLALLLGARAAHALATRVAGAPRGRGAPPERAAAPRSDPPAP</sequence>
<dbReference type="PANTHER" id="PTHR36964">
    <property type="entry name" value="PROTEIN-METHIONINE-SULFOXIDE REDUCTASE HEME-BINDING SUBUNIT MSRQ"/>
    <property type="match status" value="1"/>
</dbReference>
<evidence type="ECO:0000259" key="9">
    <source>
        <dbReference type="Pfam" id="PF01794"/>
    </source>
</evidence>
<evidence type="ECO:0000313" key="11">
    <source>
        <dbReference type="Proteomes" id="UP000238348"/>
    </source>
</evidence>
<comment type="similarity">
    <text evidence="7">Belongs to the MsrQ family.</text>
</comment>
<evidence type="ECO:0000256" key="5">
    <source>
        <dbReference type="ARBA" id="ARBA00023004"/>
    </source>
</evidence>
<accession>A0A2L0F442</accession>
<dbReference type="GO" id="GO:0009055">
    <property type="term" value="F:electron transfer activity"/>
    <property type="evidence" value="ECO:0007669"/>
    <property type="project" value="UniProtKB-UniRule"/>
</dbReference>
<evidence type="ECO:0000256" key="3">
    <source>
        <dbReference type="ARBA" id="ARBA00022692"/>
    </source>
</evidence>
<feature type="transmembrane region" description="Helical" evidence="7">
    <location>
        <begin position="103"/>
        <end position="120"/>
    </location>
</feature>
<protein>
    <recommendedName>
        <fullName evidence="7">Protein-methionine-sulfoxide reductase heme-binding subunit MsrQ</fullName>
    </recommendedName>
    <alternativeName>
        <fullName evidence="7">Flavocytochrome MsrQ</fullName>
    </alternativeName>
</protein>
<feature type="region of interest" description="Disordered" evidence="8">
    <location>
        <begin position="1"/>
        <end position="29"/>
    </location>
</feature>
<evidence type="ECO:0000256" key="8">
    <source>
        <dbReference type="SAM" id="MobiDB-lite"/>
    </source>
</evidence>
<keyword evidence="7" id="KW-0285">Flavoprotein</keyword>
<dbReference type="GO" id="GO:0046872">
    <property type="term" value="F:metal ion binding"/>
    <property type="evidence" value="ECO:0007669"/>
    <property type="project" value="UniProtKB-KW"/>
</dbReference>
<comment type="cofactor">
    <cofactor evidence="7">
        <name>heme b</name>
        <dbReference type="ChEBI" id="CHEBI:60344"/>
    </cofactor>
    <text evidence="7">Binds 1 heme b (iron(II)-protoporphyrin IX) group per subunit.</text>
</comment>
<evidence type="ECO:0000256" key="1">
    <source>
        <dbReference type="ARBA" id="ARBA00004141"/>
    </source>
</evidence>
<feature type="region of interest" description="Disordered" evidence="8">
    <location>
        <begin position="225"/>
        <end position="247"/>
    </location>
</feature>
<keyword evidence="5 7" id="KW-0408">Iron</keyword>
<dbReference type="GO" id="GO:0020037">
    <property type="term" value="F:heme binding"/>
    <property type="evidence" value="ECO:0007669"/>
    <property type="project" value="UniProtKB-UniRule"/>
</dbReference>
<keyword evidence="7" id="KW-0349">Heme</keyword>
<feature type="transmembrane region" description="Helical" evidence="7">
    <location>
        <begin position="201"/>
        <end position="220"/>
    </location>
</feature>
<evidence type="ECO:0000256" key="6">
    <source>
        <dbReference type="ARBA" id="ARBA00023136"/>
    </source>
</evidence>
<comment type="cofactor">
    <cofactor evidence="7">
        <name>FMN</name>
        <dbReference type="ChEBI" id="CHEBI:58210"/>
    </cofactor>
    <text evidence="7">Binds 1 FMN per subunit.</text>
</comment>
<dbReference type="GO" id="GO:0016679">
    <property type="term" value="F:oxidoreductase activity, acting on diphenols and related substances as donors"/>
    <property type="evidence" value="ECO:0007669"/>
    <property type="project" value="TreeGrafter"/>
</dbReference>
<dbReference type="EMBL" id="CP012673">
    <property type="protein sequence ID" value="AUX46297.1"/>
    <property type="molecule type" value="Genomic_DNA"/>
</dbReference>
<keyword evidence="7" id="KW-0479">Metal-binding</keyword>
<keyword evidence="7" id="KW-0288">FMN</keyword>
<dbReference type="GO" id="GO:0010181">
    <property type="term" value="F:FMN binding"/>
    <property type="evidence" value="ECO:0007669"/>
    <property type="project" value="UniProtKB-UniRule"/>
</dbReference>
<reference evidence="10 11" key="1">
    <citation type="submission" date="2015-09" db="EMBL/GenBank/DDBJ databases">
        <title>Sorangium comparison.</title>
        <authorList>
            <person name="Zaburannyi N."/>
            <person name="Bunk B."/>
            <person name="Overmann J."/>
            <person name="Mueller R."/>
        </authorList>
    </citation>
    <scope>NUCLEOTIDE SEQUENCE [LARGE SCALE GENOMIC DNA]</scope>
    <source>
        <strain evidence="10 11">So ce26</strain>
    </source>
</reference>
<dbReference type="GO" id="GO:0030091">
    <property type="term" value="P:protein repair"/>
    <property type="evidence" value="ECO:0007669"/>
    <property type="project" value="UniProtKB-UniRule"/>
</dbReference>
<keyword evidence="3 7" id="KW-0812">Transmembrane</keyword>
<feature type="transmembrane region" description="Helical" evidence="7">
    <location>
        <begin position="71"/>
        <end position="91"/>
    </location>
</feature>
<feature type="transmembrane region" description="Helical" evidence="7">
    <location>
        <begin position="140"/>
        <end position="156"/>
    </location>
</feature>
<comment type="subcellular location">
    <subcellularLocation>
        <location evidence="7">Cell membrane</location>
        <topology evidence="7">Multi-pass membrane protein</topology>
    </subcellularLocation>
    <subcellularLocation>
        <location evidence="1">Membrane</location>
        <topology evidence="1">Multi-pass membrane protein</topology>
    </subcellularLocation>
</comment>
<keyword evidence="6 7" id="KW-0472">Membrane</keyword>
<dbReference type="AlphaFoldDB" id="A0A2L0F442"/>
<keyword evidence="2 7" id="KW-0813">Transport</keyword>
<feature type="compositionally biased region" description="Low complexity" evidence="8">
    <location>
        <begin position="225"/>
        <end position="241"/>
    </location>
</feature>
<feature type="domain" description="Ferric oxidoreductase" evidence="9">
    <location>
        <begin position="71"/>
        <end position="186"/>
    </location>
</feature>
<organism evidence="10 11">
    <name type="scientific">Sorangium cellulosum</name>
    <name type="common">Polyangium cellulosum</name>
    <dbReference type="NCBI Taxonomy" id="56"/>
    <lineage>
        <taxon>Bacteria</taxon>
        <taxon>Pseudomonadati</taxon>
        <taxon>Myxococcota</taxon>
        <taxon>Polyangia</taxon>
        <taxon>Polyangiales</taxon>
        <taxon>Polyangiaceae</taxon>
        <taxon>Sorangium</taxon>
    </lineage>
</organism>
<dbReference type="HAMAP" id="MF_01207">
    <property type="entry name" value="MsrQ"/>
    <property type="match status" value="1"/>
</dbReference>
<comment type="caution">
    <text evidence="7">Lacks conserved residue(s) required for the propagation of feature annotation.</text>
</comment>
<comment type="subunit">
    <text evidence="7">Heterodimer of a catalytic subunit (MsrP) and a heme-binding subunit (MsrQ).</text>
</comment>
<feature type="transmembrane region" description="Helical" evidence="7">
    <location>
        <begin position="177"/>
        <end position="195"/>
    </location>
</feature>
<comment type="function">
    <text evidence="7">Part of the MsrPQ system that repairs oxidized cell envelope proteins containing methionine sulfoxide residues (Met-O), using respiratory chain electrons. Thus protects these proteins from oxidative-stress damage caused by reactive species of oxygen and chlorine. MsrPQ is essential for the maintenance of envelope integrity under bleach stress, rescuing a wide series of structurally unrelated cell envelope proteins from methionine oxidation. MsrQ provides electrons for reduction to the reductase catalytic subunit MsrP, using the quinone pool of the respiratory chain.</text>
</comment>
<dbReference type="InterPro" id="IPR022837">
    <property type="entry name" value="MsrQ-like"/>
</dbReference>
<evidence type="ECO:0000256" key="7">
    <source>
        <dbReference type="HAMAP-Rule" id="MF_01207"/>
    </source>
</evidence>
<dbReference type="OrthoDB" id="9788328at2"/>
<evidence type="ECO:0000313" key="10">
    <source>
        <dbReference type="EMBL" id="AUX46297.1"/>
    </source>
</evidence>
<proteinExistence type="inferred from homology"/>